<dbReference type="EMBL" id="JANEYF010000242">
    <property type="protein sequence ID" value="KAJ8971201.1"/>
    <property type="molecule type" value="Genomic_DNA"/>
</dbReference>
<sequence length="247" mass="27655">MDPNAMVMDDEEETPMTLLQQQIELLVKGVQGQMREKSMKTRQDCFQLLKEVCSVLPGALSTHIGDLIPGILYSLSEKNASSNMKIDALSFIYCLLTSHQPQVFHPHISILLPPVISAVGDNFYKITAEALNVLQELVKVIRPLNINSGFDFTPFTKDIYSCTLVRLRTADIDQEVKEKAISTMGQVVCNLGDHLKNELPFCLPLFLDRLRNEITRLTTVKALTKIAGSPLGKSLQISFIVHKKEPF</sequence>
<dbReference type="PANTHER" id="PTHR12696">
    <property type="entry name" value="TIP120"/>
    <property type="match status" value="1"/>
</dbReference>
<accession>A0AAV8ZX02</accession>
<evidence type="ECO:0000313" key="3">
    <source>
        <dbReference type="EMBL" id="KAJ8971201.1"/>
    </source>
</evidence>
<keyword evidence="2" id="KW-0833">Ubl conjugation pathway</keyword>
<gene>
    <name evidence="3" type="ORF">NQ314_000838</name>
</gene>
<comment type="caution">
    <text evidence="3">The sequence shown here is derived from an EMBL/GenBank/DDBJ whole genome shotgun (WGS) entry which is preliminary data.</text>
</comment>
<dbReference type="GO" id="GO:0010265">
    <property type="term" value="P:SCF complex assembly"/>
    <property type="evidence" value="ECO:0007669"/>
    <property type="project" value="InterPro"/>
</dbReference>
<dbReference type="SUPFAM" id="SSF48371">
    <property type="entry name" value="ARM repeat"/>
    <property type="match status" value="1"/>
</dbReference>
<evidence type="ECO:0000256" key="2">
    <source>
        <dbReference type="ARBA" id="ARBA00022786"/>
    </source>
</evidence>
<evidence type="ECO:0000313" key="4">
    <source>
        <dbReference type="Proteomes" id="UP001162156"/>
    </source>
</evidence>
<dbReference type="AlphaFoldDB" id="A0AAV8ZX02"/>
<keyword evidence="1" id="KW-0677">Repeat</keyword>
<dbReference type="Pfam" id="PF25782">
    <property type="entry name" value="TPR_CAND1"/>
    <property type="match status" value="1"/>
</dbReference>
<evidence type="ECO:0000256" key="1">
    <source>
        <dbReference type="ARBA" id="ARBA00022737"/>
    </source>
</evidence>
<dbReference type="Proteomes" id="UP001162156">
    <property type="component" value="Unassembled WGS sequence"/>
</dbReference>
<proteinExistence type="predicted"/>
<name>A0AAV8ZX02_9CUCU</name>
<dbReference type="Gene3D" id="1.25.10.10">
    <property type="entry name" value="Leucine-rich Repeat Variant"/>
    <property type="match status" value="1"/>
</dbReference>
<organism evidence="3 4">
    <name type="scientific">Rhamnusium bicolor</name>
    <dbReference type="NCBI Taxonomy" id="1586634"/>
    <lineage>
        <taxon>Eukaryota</taxon>
        <taxon>Metazoa</taxon>
        <taxon>Ecdysozoa</taxon>
        <taxon>Arthropoda</taxon>
        <taxon>Hexapoda</taxon>
        <taxon>Insecta</taxon>
        <taxon>Pterygota</taxon>
        <taxon>Neoptera</taxon>
        <taxon>Endopterygota</taxon>
        <taxon>Coleoptera</taxon>
        <taxon>Polyphaga</taxon>
        <taxon>Cucujiformia</taxon>
        <taxon>Chrysomeloidea</taxon>
        <taxon>Cerambycidae</taxon>
        <taxon>Lepturinae</taxon>
        <taxon>Rhagiini</taxon>
        <taxon>Rhamnusium</taxon>
    </lineage>
</organism>
<dbReference type="InterPro" id="IPR011989">
    <property type="entry name" value="ARM-like"/>
</dbReference>
<reference evidence="3" key="1">
    <citation type="journal article" date="2023" name="Insect Mol. Biol.">
        <title>Genome sequencing provides insights into the evolution of gene families encoding plant cell wall-degrading enzymes in longhorned beetles.</title>
        <authorList>
            <person name="Shin N.R."/>
            <person name="Okamura Y."/>
            <person name="Kirsch R."/>
            <person name="Pauchet Y."/>
        </authorList>
    </citation>
    <scope>NUCLEOTIDE SEQUENCE</scope>
    <source>
        <strain evidence="3">RBIC_L_NR</strain>
    </source>
</reference>
<evidence type="ECO:0008006" key="5">
    <source>
        <dbReference type="Google" id="ProtNLM"/>
    </source>
</evidence>
<dbReference type="InterPro" id="IPR016024">
    <property type="entry name" value="ARM-type_fold"/>
</dbReference>
<dbReference type="InterPro" id="IPR039852">
    <property type="entry name" value="CAND1/CAND2"/>
</dbReference>
<keyword evidence="4" id="KW-1185">Reference proteome</keyword>
<protein>
    <recommendedName>
        <fullName evidence="5">Cullin-associated NEDD8-dissociated protein 1</fullName>
    </recommendedName>
</protein>